<evidence type="ECO:0000256" key="5">
    <source>
        <dbReference type="ARBA" id="ARBA00022490"/>
    </source>
</evidence>
<comment type="subcellular location">
    <subcellularLocation>
        <location evidence="8 9">Cytoplasm</location>
    </subcellularLocation>
</comment>
<comment type="caution">
    <text evidence="10">The sequence shown here is derived from an EMBL/GenBank/DDBJ whole genome shotgun (WGS) entry which is preliminary data.</text>
</comment>
<feature type="binding site" evidence="8">
    <location>
        <begin position="8"/>
        <end position="10"/>
    </location>
    <ligand>
        <name>substrate</name>
    </ligand>
</feature>
<comment type="pathway">
    <text evidence="2">Carbohydrate metabolism; erythritol degradation.</text>
</comment>
<comment type="catalytic activity">
    <reaction evidence="8 9">
        <text>D-glyceraldehyde 3-phosphate = dihydroxyacetone phosphate</text>
        <dbReference type="Rhea" id="RHEA:18585"/>
        <dbReference type="ChEBI" id="CHEBI:57642"/>
        <dbReference type="ChEBI" id="CHEBI:59776"/>
        <dbReference type="EC" id="5.3.1.1"/>
    </reaction>
</comment>
<name>A0A9Q2KSE1_9GAMM</name>
<evidence type="ECO:0000313" key="11">
    <source>
        <dbReference type="Proteomes" id="UP000701999"/>
    </source>
</evidence>
<evidence type="ECO:0000256" key="6">
    <source>
        <dbReference type="ARBA" id="ARBA00023152"/>
    </source>
</evidence>
<dbReference type="InterPro" id="IPR022896">
    <property type="entry name" value="TrioseP_Isoase_bac/euk"/>
</dbReference>
<dbReference type="InterPro" id="IPR020861">
    <property type="entry name" value="Triosephosphate_isomerase_AS"/>
</dbReference>
<keyword evidence="7 8" id="KW-0413">Isomerase</keyword>
<dbReference type="CDD" id="cd00311">
    <property type="entry name" value="TIM"/>
    <property type="match status" value="1"/>
</dbReference>
<dbReference type="RefSeq" id="WP_159183749.1">
    <property type="nucleotide sequence ID" value="NZ_JACVJL010000020.1"/>
</dbReference>
<dbReference type="EMBL" id="JACVKN010000136">
    <property type="protein sequence ID" value="MBK2065261.1"/>
    <property type="molecule type" value="Genomic_DNA"/>
</dbReference>
<evidence type="ECO:0000256" key="7">
    <source>
        <dbReference type="ARBA" id="ARBA00023235"/>
    </source>
</evidence>
<proteinExistence type="inferred from homology"/>
<feature type="active site" description="Electrophile" evidence="8">
    <location>
        <position position="93"/>
    </location>
</feature>
<dbReference type="NCBIfam" id="TIGR00419">
    <property type="entry name" value="tim"/>
    <property type="match status" value="1"/>
</dbReference>
<comment type="function">
    <text evidence="8">Involved in the gluconeogenesis. Catalyzes stereospecifically the conversion of dihydroxyacetone phosphate (DHAP) to D-glyceraldehyde-3-phosphate (G3P).</text>
</comment>
<dbReference type="GO" id="GO:0019563">
    <property type="term" value="P:glycerol catabolic process"/>
    <property type="evidence" value="ECO:0007669"/>
    <property type="project" value="TreeGrafter"/>
</dbReference>
<feature type="binding site" evidence="8">
    <location>
        <position position="210"/>
    </location>
    <ligand>
        <name>substrate</name>
    </ligand>
</feature>
<evidence type="ECO:0000256" key="4">
    <source>
        <dbReference type="ARBA" id="ARBA00022432"/>
    </source>
</evidence>
<dbReference type="PANTHER" id="PTHR21139">
    <property type="entry name" value="TRIOSEPHOSPHATE ISOMERASE"/>
    <property type="match status" value="1"/>
</dbReference>
<evidence type="ECO:0000256" key="3">
    <source>
        <dbReference type="ARBA" id="ARBA00007422"/>
    </source>
</evidence>
<comment type="pathway">
    <text evidence="1 8 9">Carbohydrate degradation; glycolysis; D-glyceraldehyde 3-phosphate from glycerone phosphate: step 1/1.</text>
</comment>
<evidence type="ECO:0000256" key="2">
    <source>
        <dbReference type="ARBA" id="ARBA00004939"/>
    </source>
</evidence>
<feature type="binding site" evidence="8">
    <location>
        <begin position="231"/>
        <end position="232"/>
    </location>
    <ligand>
        <name>substrate</name>
    </ligand>
</feature>
<reference evidence="10 11" key="1">
    <citation type="submission" date="2020-09" db="EMBL/GenBank/DDBJ databases">
        <title>Development of specific Francisella tularensis PCR assay based on in-depth characterization of family Francisellaceae.</title>
        <authorList>
            <person name="Ohrman C."/>
            <person name="Sahl J."/>
            <person name="Sjodin A."/>
            <person name="Uneklint I."/>
            <person name="Ballard R."/>
            <person name="Karlsson L."/>
            <person name="Mcdonough R."/>
            <person name="Sundell D."/>
            <person name="Soria K."/>
            <person name="Brindeflk B."/>
            <person name="Vallesi A."/>
            <person name="Ramirez-Paredes J.G."/>
            <person name="Colquhoun D."/>
            <person name="Myrtennas K."/>
            <person name="Birdsell D."/>
            <person name="Johansson A."/>
            <person name="Wagner D."/>
            <person name="Forsman M."/>
        </authorList>
    </citation>
    <scope>NUCLEOTIDE SEQUENCE [LARGE SCALE GENOMIC DNA]</scope>
    <source>
        <strain evidence="10 11">FSC1140</strain>
    </source>
</reference>
<dbReference type="GO" id="GO:0006096">
    <property type="term" value="P:glycolytic process"/>
    <property type="evidence" value="ECO:0007669"/>
    <property type="project" value="UniProtKB-UniRule"/>
</dbReference>
<comment type="similarity">
    <text evidence="3 8 9">Belongs to the triosephosphate isomerase family.</text>
</comment>
<dbReference type="Gene3D" id="3.20.20.70">
    <property type="entry name" value="Aldolase class I"/>
    <property type="match status" value="1"/>
</dbReference>
<comment type="pathway">
    <text evidence="8 9">Carbohydrate biosynthesis; gluconeogenesis.</text>
</comment>
<accession>A0A9Q2KSE1</accession>
<dbReference type="PANTHER" id="PTHR21139:SF42">
    <property type="entry name" value="TRIOSEPHOSPHATE ISOMERASE"/>
    <property type="match status" value="1"/>
</dbReference>
<feature type="binding site" evidence="8">
    <location>
        <position position="171"/>
    </location>
    <ligand>
        <name>substrate</name>
    </ligand>
</feature>
<dbReference type="FunFam" id="3.20.20.70:FF:000016">
    <property type="entry name" value="Triosephosphate isomerase"/>
    <property type="match status" value="1"/>
</dbReference>
<dbReference type="InterPro" id="IPR000652">
    <property type="entry name" value="Triosephosphate_isomerase"/>
</dbReference>
<gene>
    <name evidence="8" type="primary">tpiA</name>
    <name evidence="10" type="ORF">IB647_06255</name>
</gene>
<sequence length="253" mass="27566">MQKLIMGNWKMNGSSASIKELCKGISEVDYNSEKVAVAVFPSSVYVKEVLAQLPKEIGVGLQNITFYDNGAYTGELSAEMLHDVGCNYLLIGHSERRSLFGETDQDVFKKLNKIIDTSVVPVVCIGESLEDRQGGRLEKVLTTQLSLILENLSIEQLAKVVIAYEPVWAIGTGVVASLEQVQETHQFIRSLVAKVDENLAKNMKIVYGGSLKAENAKDILSLPDVDGGLIGGASLKASEFNEIINQANKICTE</sequence>
<dbReference type="PROSITE" id="PS51440">
    <property type="entry name" value="TIM_2"/>
    <property type="match status" value="1"/>
</dbReference>
<evidence type="ECO:0000313" key="10">
    <source>
        <dbReference type="EMBL" id="MBK2065261.1"/>
    </source>
</evidence>
<dbReference type="InterPro" id="IPR035990">
    <property type="entry name" value="TIM_sf"/>
</dbReference>
<dbReference type="GO" id="GO:0004807">
    <property type="term" value="F:triose-phosphate isomerase activity"/>
    <property type="evidence" value="ECO:0007669"/>
    <property type="project" value="UniProtKB-UniRule"/>
</dbReference>
<dbReference type="Proteomes" id="UP000701999">
    <property type="component" value="Unassembled WGS sequence"/>
</dbReference>
<evidence type="ECO:0000256" key="8">
    <source>
        <dbReference type="HAMAP-Rule" id="MF_00147"/>
    </source>
</evidence>
<keyword evidence="5 8" id="KW-0963">Cytoplasm</keyword>
<comment type="subunit">
    <text evidence="8 9">Homodimer.</text>
</comment>
<dbReference type="GO" id="GO:0046166">
    <property type="term" value="P:glyceraldehyde-3-phosphate biosynthetic process"/>
    <property type="evidence" value="ECO:0007669"/>
    <property type="project" value="TreeGrafter"/>
</dbReference>
<feature type="active site" description="Proton acceptor" evidence="8">
    <location>
        <position position="165"/>
    </location>
</feature>
<dbReference type="GO" id="GO:0006094">
    <property type="term" value="P:gluconeogenesis"/>
    <property type="evidence" value="ECO:0007669"/>
    <property type="project" value="UniProtKB-UniRule"/>
</dbReference>
<keyword evidence="11" id="KW-1185">Reference proteome</keyword>
<dbReference type="InterPro" id="IPR013785">
    <property type="entry name" value="Aldolase_TIM"/>
</dbReference>
<dbReference type="GO" id="GO:0005829">
    <property type="term" value="C:cytosol"/>
    <property type="evidence" value="ECO:0007669"/>
    <property type="project" value="TreeGrafter"/>
</dbReference>
<keyword evidence="6 8" id="KW-0324">Glycolysis</keyword>
<dbReference type="GeneID" id="93254249"/>
<dbReference type="SUPFAM" id="SSF51351">
    <property type="entry name" value="Triosephosphate isomerase (TIM)"/>
    <property type="match status" value="1"/>
</dbReference>
<dbReference type="PROSITE" id="PS00171">
    <property type="entry name" value="TIM_1"/>
    <property type="match status" value="1"/>
</dbReference>
<evidence type="ECO:0000256" key="9">
    <source>
        <dbReference type="RuleBase" id="RU363013"/>
    </source>
</evidence>
<dbReference type="Pfam" id="PF00121">
    <property type="entry name" value="TIM"/>
    <property type="match status" value="1"/>
</dbReference>
<protein>
    <recommendedName>
        <fullName evidence="8 9">Triosephosphate isomerase</fullName>
        <shortName evidence="8">TIM</shortName>
        <shortName evidence="8">TPI</shortName>
        <ecNumber evidence="8 9">5.3.1.1</ecNumber>
    </recommendedName>
    <alternativeName>
        <fullName evidence="8">Triose-phosphate isomerase</fullName>
    </alternativeName>
</protein>
<keyword evidence="4 8" id="KW-0312">Gluconeogenesis</keyword>
<dbReference type="HAMAP" id="MF_00147_B">
    <property type="entry name" value="TIM_B"/>
    <property type="match status" value="1"/>
</dbReference>
<organism evidence="10 11">
    <name type="scientific">Francisella noatunensis</name>
    <dbReference type="NCBI Taxonomy" id="657445"/>
    <lineage>
        <taxon>Bacteria</taxon>
        <taxon>Pseudomonadati</taxon>
        <taxon>Pseudomonadota</taxon>
        <taxon>Gammaproteobacteria</taxon>
        <taxon>Thiotrichales</taxon>
        <taxon>Francisellaceae</taxon>
        <taxon>Francisella</taxon>
    </lineage>
</organism>
<evidence type="ECO:0000256" key="1">
    <source>
        <dbReference type="ARBA" id="ARBA00004680"/>
    </source>
</evidence>
<dbReference type="AlphaFoldDB" id="A0A9Q2KSE1"/>
<dbReference type="EC" id="5.3.1.1" evidence="8 9"/>